<dbReference type="InterPro" id="IPR036388">
    <property type="entry name" value="WH-like_DNA-bd_sf"/>
</dbReference>
<evidence type="ECO:0000259" key="4">
    <source>
        <dbReference type="PROSITE" id="PS50949"/>
    </source>
</evidence>
<dbReference type="InterPro" id="IPR036390">
    <property type="entry name" value="WH_DNA-bd_sf"/>
</dbReference>
<dbReference type="PANTHER" id="PTHR43537">
    <property type="entry name" value="TRANSCRIPTIONAL REGULATOR, GNTR FAMILY"/>
    <property type="match status" value="1"/>
</dbReference>
<sequence>MPLSGLSGLERTNLREQALDSLRRAITSGAIPPGTHLVETELSAQLGISRGTLREAMRQLQQERLLTLGARGRLAVRHLEQRDLTEIFAVRGALEGLAAEAVASLPEADREKAVRRLRSAVAAMDVPDEEAFDERIEADLKVHRLLCELSGNRTLLHQWESLGGSIRMTIVFAGLERAVRNMDSSRHAILVDAIASGDPAAARAAVLEHMRSAESNLS</sequence>
<dbReference type="PANTHER" id="PTHR43537:SF24">
    <property type="entry name" value="GLUCONATE OPERON TRANSCRIPTIONAL REPRESSOR"/>
    <property type="match status" value="1"/>
</dbReference>
<keyword evidence="6" id="KW-1185">Reference proteome</keyword>
<proteinExistence type="predicted"/>
<comment type="caution">
    <text evidence="5">The sequence shown here is derived from an EMBL/GenBank/DDBJ whole genome shotgun (WGS) entry which is preliminary data.</text>
</comment>
<evidence type="ECO:0000256" key="1">
    <source>
        <dbReference type="ARBA" id="ARBA00023015"/>
    </source>
</evidence>
<protein>
    <submittedName>
        <fullName evidence="5">GntR family transcriptional regulator</fullName>
    </submittedName>
</protein>
<dbReference type="SMART" id="SM00895">
    <property type="entry name" value="FCD"/>
    <property type="match status" value="1"/>
</dbReference>
<dbReference type="SMART" id="SM00345">
    <property type="entry name" value="HTH_GNTR"/>
    <property type="match status" value="1"/>
</dbReference>
<gene>
    <name evidence="5" type="ORF">GCM10010974_15970</name>
</gene>
<keyword evidence="2" id="KW-0238">DNA-binding</keyword>
<name>A0ABQ1M390_9MICO</name>
<dbReference type="Gene3D" id="1.20.120.530">
    <property type="entry name" value="GntR ligand-binding domain-like"/>
    <property type="match status" value="1"/>
</dbReference>
<feature type="domain" description="HTH gntR-type" evidence="4">
    <location>
        <begin position="12"/>
        <end position="79"/>
    </location>
</feature>
<dbReference type="InterPro" id="IPR000524">
    <property type="entry name" value="Tscrpt_reg_HTH_GntR"/>
</dbReference>
<dbReference type="Pfam" id="PF07729">
    <property type="entry name" value="FCD"/>
    <property type="match status" value="1"/>
</dbReference>
<dbReference type="Gene3D" id="1.10.10.10">
    <property type="entry name" value="Winged helix-like DNA-binding domain superfamily/Winged helix DNA-binding domain"/>
    <property type="match status" value="1"/>
</dbReference>
<evidence type="ECO:0000313" key="6">
    <source>
        <dbReference type="Proteomes" id="UP000632322"/>
    </source>
</evidence>
<dbReference type="RefSeq" id="WP_181271151.1">
    <property type="nucleotide sequence ID" value="NZ_BMJG01000004.1"/>
</dbReference>
<dbReference type="Pfam" id="PF00392">
    <property type="entry name" value="GntR"/>
    <property type="match status" value="1"/>
</dbReference>
<accession>A0ABQ1M390</accession>
<dbReference type="Proteomes" id="UP000632322">
    <property type="component" value="Unassembled WGS sequence"/>
</dbReference>
<evidence type="ECO:0000313" key="5">
    <source>
        <dbReference type="EMBL" id="GGC34344.1"/>
    </source>
</evidence>
<organism evidence="5 6">
    <name type="scientific">Brevibacterium sediminis</name>
    <dbReference type="NCBI Taxonomy" id="1857024"/>
    <lineage>
        <taxon>Bacteria</taxon>
        <taxon>Bacillati</taxon>
        <taxon>Actinomycetota</taxon>
        <taxon>Actinomycetes</taxon>
        <taxon>Micrococcales</taxon>
        <taxon>Brevibacteriaceae</taxon>
        <taxon>Brevibacterium</taxon>
    </lineage>
</organism>
<dbReference type="EMBL" id="BMJG01000004">
    <property type="protein sequence ID" value="GGC34344.1"/>
    <property type="molecule type" value="Genomic_DNA"/>
</dbReference>
<keyword evidence="1" id="KW-0805">Transcription regulation</keyword>
<dbReference type="SUPFAM" id="SSF46785">
    <property type="entry name" value="Winged helix' DNA-binding domain"/>
    <property type="match status" value="1"/>
</dbReference>
<reference evidence="6" key="1">
    <citation type="journal article" date="2019" name="Int. J. Syst. Evol. Microbiol.">
        <title>The Global Catalogue of Microorganisms (GCM) 10K type strain sequencing project: providing services to taxonomists for standard genome sequencing and annotation.</title>
        <authorList>
            <consortium name="The Broad Institute Genomics Platform"/>
            <consortium name="The Broad Institute Genome Sequencing Center for Infectious Disease"/>
            <person name="Wu L."/>
            <person name="Ma J."/>
        </authorList>
    </citation>
    <scope>NUCLEOTIDE SEQUENCE [LARGE SCALE GENOMIC DNA]</scope>
    <source>
        <strain evidence="6">CGMCC 1.15472</strain>
    </source>
</reference>
<dbReference type="SUPFAM" id="SSF48008">
    <property type="entry name" value="GntR ligand-binding domain-like"/>
    <property type="match status" value="1"/>
</dbReference>
<dbReference type="InterPro" id="IPR011711">
    <property type="entry name" value="GntR_C"/>
</dbReference>
<keyword evidence="3" id="KW-0804">Transcription</keyword>
<evidence type="ECO:0000256" key="3">
    <source>
        <dbReference type="ARBA" id="ARBA00023163"/>
    </source>
</evidence>
<dbReference type="PROSITE" id="PS50949">
    <property type="entry name" value="HTH_GNTR"/>
    <property type="match status" value="1"/>
</dbReference>
<dbReference type="InterPro" id="IPR008920">
    <property type="entry name" value="TF_FadR/GntR_C"/>
</dbReference>
<dbReference type="CDD" id="cd07377">
    <property type="entry name" value="WHTH_GntR"/>
    <property type="match status" value="1"/>
</dbReference>
<evidence type="ECO:0000256" key="2">
    <source>
        <dbReference type="ARBA" id="ARBA00023125"/>
    </source>
</evidence>